<dbReference type="SUPFAM" id="SSF46785">
    <property type="entry name" value="Winged helix' DNA-binding domain"/>
    <property type="match status" value="1"/>
</dbReference>
<evidence type="ECO:0000313" key="4">
    <source>
        <dbReference type="EMBL" id="MFD0958863.1"/>
    </source>
</evidence>
<evidence type="ECO:0000313" key="5">
    <source>
        <dbReference type="Proteomes" id="UP001596989"/>
    </source>
</evidence>
<dbReference type="PANTHER" id="PTHR37293:SF6">
    <property type="entry name" value="DNA REPLICATION PROTEIN DNAD"/>
    <property type="match status" value="1"/>
</dbReference>
<dbReference type="SUPFAM" id="SSF158499">
    <property type="entry name" value="DnaD domain-like"/>
    <property type="match status" value="1"/>
</dbReference>
<keyword evidence="5" id="KW-1185">Reference proteome</keyword>
<comment type="similarity">
    <text evidence="1">Belongs to the DnaB/DnaD family.</text>
</comment>
<dbReference type="InterPro" id="IPR036388">
    <property type="entry name" value="WH-like_DNA-bd_sf"/>
</dbReference>
<gene>
    <name evidence="4" type="ORF">ACFQ2I_05605</name>
</gene>
<accession>A0ABW3HMV5</accession>
<dbReference type="Proteomes" id="UP001596989">
    <property type="component" value="Unassembled WGS sequence"/>
</dbReference>
<dbReference type="Pfam" id="PF21984">
    <property type="entry name" value="DnaD_N"/>
    <property type="match status" value="1"/>
</dbReference>
<dbReference type="Gene3D" id="1.10.10.630">
    <property type="entry name" value="DnaD domain-like"/>
    <property type="match status" value="1"/>
</dbReference>
<dbReference type="InterPro" id="IPR053843">
    <property type="entry name" value="DnaD_N"/>
</dbReference>
<dbReference type="Gene3D" id="1.10.10.10">
    <property type="entry name" value="Winged helix-like DNA-binding domain superfamily/Winged helix DNA-binding domain"/>
    <property type="match status" value="1"/>
</dbReference>
<dbReference type="RefSeq" id="WP_377562673.1">
    <property type="nucleotide sequence ID" value="NZ_JBHTJZ010000005.1"/>
</dbReference>
<dbReference type="Pfam" id="PF07261">
    <property type="entry name" value="DnaB_2"/>
    <property type="match status" value="1"/>
</dbReference>
<comment type="caution">
    <text evidence="4">The sequence shown here is derived from an EMBL/GenBank/DDBJ whole genome shotgun (WGS) entry which is preliminary data.</text>
</comment>
<dbReference type="PANTHER" id="PTHR37293">
    <property type="entry name" value="PHAGE REPLICATION PROTEIN-RELATED"/>
    <property type="match status" value="1"/>
</dbReference>
<dbReference type="EMBL" id="JBHTJZ010000005">
    <property type="protein sequence ID" value="MFD0958863.1"/>
    <property type="molecule type" value="Genomic_DNA"/>
</dbReference>
<proteinExistence type="inferred from homology"/>
<dbReference type="InterPro" id="IPR034829">
    <property type="entry name" value="DnaD-like_sf"/>
</dbReference>
<evidence type="ECO:0000256" key="1">
    <source>
        <dbReference type="ARBA" id="ARBA00093462"/>
    </source>
</evidence>
<evidence type="ECO:0000259" key="3">
    <source>
        <dbReference type="Pfam" id="PF21984"/>
    </source>
</evidence>
<feature type="domain" description="DnaD N-terminal" evidence="3">
    <location>
        <begin position="28"/>
        <end position="112"/>
    </location>
</feature>
<sequence>MLELSDELWKAYSHGMAAAMGEGGAYLPSVLLRSYKELGLSDTEALLMLQLVMFREAEHNDFPTLAQLAVRMGVSEKNVSAWIGRLMKDGFLTIDEYVDDTNGMQAERYNWNGWLLKAAEWSSDRKRQSKRADYKPNASHVKRQLENDLFTVFEQELGRLLSPMECETISSWLDVDGYTEEIIRFALKEAVFAGKLNLRYIDRILFEWSRNRVTNPDEARAHAKQHYGTSKQ</sequence>
<reference evidence="5" key="1">
    <citation type="journal article" date="2019" name="Int. J. Syst. Evol. Microbiol.">
        <title>The Global Catalogue of Microorganisms (GCM) 10K type strain sequencing project: providing services to taxonomists for standard genome sequencing and annotation.</title>
        <authorList>
            <consortium name="The Broad Institute Genomics Platform"/>
            <consortium name="The Broad Institute Genome Sequencing Center for Infectious Disease"/>
            <person name="Wu L."/>
            <person name="Ma J."/>
        </authorList>
    </citation>
    <scope>NUCLEOTIDE SEQUENCE [LARGE SCALE GENOMIC DNA]</scope>
    <source>
        <strain evidence="5">CCUG 59129</strain>
    </source>
</reference>
<dbReference type="InterPro" id="IPR036390">
    <property type="entry name" value="WH_DNA-bd_sf"/>
</dbReference>
<dbReference type="InterPro" id="IPR053162">
    <property type="entry name" value="DnaD"/>
</dbReference>
<dbReference type="InterPro" id="IPR006343">
    <property type="entry name" value="DnaB/C_C"/>
</dbReference>
<dbReference type="NCBIfam" id="TIGR01446">
    <property type="entry name" value="DnaD_dom"/>
    <property type="match status" value="1"/>
</dbReference>
<name>A0ABW3HMV5_9BACL</name>
<evidence type="ECO:0000259" key="2">
    <source>
        <dbReference type="Pfam" id="PF07261"/>
    </source>
</evidence>
<protein>
    <submittedName>
        <fullName evidence="4">DnaD domain protein</fullName>
    </submittedName>
</protein>
<feature type="domain" description="DnaB/C C-terminal" evidence="2">
    <location>
        <begin position="150"/>
        <end position="222"/>
    </location>
</feature>
<organism evidence="4 5">
    <name type="scientific">Paenibacillus chungangensis</name>
    <dbReference type="NCBI Taxonomy" id="696535"/>
    <lineage>
        <taxon>Bacteria</taxon>
        <taxon>Bacillati</taxon>
        <taxon>Bacillota</taxon>
        <taxon>Bacilli</taxon>
        <taxon>Bacillales</taxon>
        <taxon>Paenibacillaceae</taxon>
        <taxon>Paenibacillus</taxon>
    </lineage>
</organism>